<dbReference type="Proteomes" id="UP001066276">
    <property type="component" value="Chromosome 7"/>
</dbReference>
<reference evidence="2" key="1">
    <citation type="journal article" date="2022" name="bioRxiv">
        <title>Sequencing and chromosome-scale assembly of the giantPleurodeles waltlgenome.</title>
        <authorList>
            <person name="Brown T."/>
            <person name="Elewa A."/>
            <person name="Iarovenko S."/>
            <person name="Subramanian E."/>
            <person name="Araus A.J."/>
            <person name="Petzold A."/>
            <person name="Susuki M."/>
            <person name="Suzuki K.-i.T."/>
            <person name="Hayashi T."/>
            <person name="Toyoda A."/>
            <person name="Oliveira C."/>
            <person name="Osipova E."/>
            <person name="Leigh N.D."/>
            <person name="Simon A."/>
            <person name="Yun M.H."/>
        </authorList>
    </citation>
    <scope>NUCLEOTIDE SEQUENCE</scope>
    <source>
        <strain evidence="2">20211129_DDA</strain>
        <tissue evidence="2">Liver</tissue>
    </source>
</reference>
<feature type="region of interest" description="Disordered" evidence="1">
    <location>
        <begin position="42"/>
        <end position="76"/>
    </location>
</feature>
<dbReference type="AlphaFoldDB" id="A0AAV7PA24"/>
<evidence type="ECO:0000313" key="2">
    <source>
        <dbReference type="EMBL" id="KAJ1122060.1"/>
    </source>
</evidence>
<protein>
    <submittedName>
        <fullName evidence="2">Uncharacterized protein</fullName>
    </submittedName>
</protein>
<sequence>MDAYKFETLSRSELLELCKQKGLKADRKATKLDFKIAPQANEEVQRCKAVSEEEDEVDDNEKKGTQIQNEKREELS</sequence>
<name>A0AAV7PA24_PLEWA</name>
<comment type="caution">
    <text evidence="2">The sequence shown here is derived from an EMBL/GenBank/DDBJ whole genome shotgun (WGS) entry which is preliminary data.</text>
</comment>
<feature type="compositionally biased region" description="Basic and acidic residues" evidence="1">
    <location>
        <begin position="60"/>
        <end position="76"/>
    </location>
</feature>
<accession>A0AAV7PA24</accession>
<gene>
    <name evidence="2" type="ORF">NDU88_000565</name>
</gene>
<evidence type="ECO:0000313" key="3">
    <source>
        <dbReference type="Proteomes" id="UP001066276"/>
    </source>
</evidence>
<organism evidence="2 3">
    <name type="scientific">Pleurodeles waltl</name>
    <name type="common">Iberian ribbed newt</name>
    <dbReference type="NCBI Taxonomy" id="8319"/>
    <lineage>
        <taxon>Eukaryota</taxon>
        <taxon>Metazoa</taxon>
        <taxon>Chordata</taxon>
        <taxon>Craniata</taxon>
        <taxon>Vertebrata</taxon>
        <taxon>Euteleostomi</taxon>
        <taxon>Amphibia</taxon>
        <taxon>Batrachia</taxon>
        <taxon>Caudata</taxon>
        <taxon>Salamandroidea</taxon>
        <taxon>Salamandridae</taxon>
        <taxon>Pleurodelinae</taxon>
        <taxon>Pleurodeles</taxon>
    </lineage>
</organism>
<dbReference type="EMBL" id="JANPWB010000011">
    <property type="protein sequence ID" value="KAJ1122060.1"/>
    <property type="molecule type" value="Genomic_DNA"/>
</dbReference>
<keyword evidence="3" id="KW-1185">Reference proteome</keyword>
<proteinExistence type="predicted"/>
<evidence type="ECO:0000256" key="1">
    <source>
        <dbReference type="SAM" id="MobiDB-lite"/>
    </source>
</evidence>